<organism evidence="7 8">
    <name type="scientific">Paenibacillus silvae</name>
    <dbReference type="NCBI Taxonomy" id="1325358"/>
    <lineage>
        <taxon>Bacteria</taxon>
        <taxon>Bacillati</taxon>
        <taxon>Bacillota</taxon>
        <taxon>Bacilli</taxon>
        <taxon>Bacillales</taxon>
        <taxon>Paenibacillaceae</taxon>
        <taxon>Paenibacillus</taxon>
    </lineage>
</organism>
<dbReference type="RefSeq" id="WP_111268632.1">
    <property type="nucleotide sequence ID" value="NZ_QKWW01000006.1"/>
</dbReference>
<dbReference type="InterPro" id="IPR044068">
    <property type="entry name" value="CB"/>
</dbReference>
<dbReference type="EMBL" id="QKWW01000006">
    <property type="protein sequence ID" value="PZT57481.1"/>
    <property type="molecule type" value="Genomic_DNA"/>
</dbReference>
<evidence type="ECO:0000313" key="8">
    <source>
        <dbReference type="Proteomes" id="UP000249204"/>
    </source>
</evidence>
<comment type="caution">
    <text evidence="7">The sequence shown here is derived from an EMBL/GenBank/DDBJ whole genome shotgun (WGS) entry which is preliminary data.</text>
</comment>
<comment type="similarity">
    <text evidence="1">Belongs to the 'phage' integrase family.</text>
</comment>
<dbReference type="Gene3D" id="1.10.150.130">
    <property type="match status" value="1"/>
</dbReference>
<evidence type="ECO:0000256" key="4">
    <source>
        <dbReference type="PROSITE-ProRule" id="PRU01248"/>
    </source>
</evidence>
<dbReference type="InterPro" id="IPR010998">
    <property type="entry name" value="Integrase_recombinase_N"/>
</dbReference>
<dbReference type="PANTHER" id="PTHR30349">
    <property type="entry name" value="PHAGE INTEGRASE-RELATED"/>
    <property type="match status" value="1"/>
</dbReference>
<keyword evidence="2 4" id="KW-0238">DNA-binding</keyword>
<dbReference type="GO" id="GO:0006310">
    <property type="term" value="P:DNA recombination"/>
    <property type="evidence" value="ECO:0007669"/>
    <property type="project" value="UniProtKB-KW"/>
</dbReference>
<dbReference type="PANTHER" id="PTHR30349:SF64">
    <property type="entry name" value="PROPHAGE INTEGRASE INTD-RELATED"/>
    <property type="match status" value="1"/>
</dbReference>
<name>A0A2W6NNS7_9BACL</name>
<dbReference type="PROSITE" id="PS51900">
    <property type="entry name" value="CB"/>
    <property type="match status" value="1"/>
</dbReference>
<dbReference type="GO" id="GO:0015074">
    <property type="term" value="P:DNA integration"/>
    <property type="evidence" value="ECO:0007669"/>
    <property type="project" value="InterPro"/>
</dbReference>
<keyword evidence="3" id="KW-0233">DNA recombination</keyword>
<dbReference type="PROSITE" id="PS51898">
    <property type="entry name" value="TYR_RECOMBINASE"/>
    <property type="match status" value="1"/>
</dbReference>
<dbReference type="InterPro" id="IPR050090">
    <property type="entry name" value="Tyrosine_recombinase_XerCD"/>
</dbReference>
<protein>
    <recommendedName>
        <fullName evidence="9">Integrase</fullName>
    </recommendedName>
</protein>
<evidence type="ECO:0000256" key="1">
    <source>
        <dbReference type="ARBA" id="ARBA00008857"/>
    </source>
</evidence>
<reference evidence="7 8" key="1">
    <citation type="submission" date="2018-06" db="EMBL/GenBank/DDBJ databases">
        <title>Isolation of heavy metals resistant Paenibacillus silvae NC2 from Gold-Copper mine in ZiJin, China.</title>
        <authorList>
            <person name="Xu J."/>
            <person name="Mazhar H.S."/>
            <person name="Rensing C."/>
        </authorList>
    </citation>
    <scope>NUCLEOTIDE SEQUENCE [LARGE SCALE GENOMIC DNA]</scope>
    <source>
        <strain evidence="7 8">NC2</strain>
    </source>
</reference>
<evidence type="ECO:0000259" key="5">
    <source>
        <dbReference type="PROSITE" id="PS51898"/>
    </source>
</evidence>
<evidence type="ECO:0000256" key="3">
    <source>
        <dbReference type="ARBA" id="ARBA00023172"/>
    </source>
</evidence>
<dbReference type="InterPro" id="IPR013762">
    <property type="entry name" value="Integrase-like_cat_sf"/>
</dbReference>
<proteinExistence type="inferred from homology"/>
<dbReference type="InterPro" id="IPR011010">
    <property type="entry name" value="DNA_brk_join_enz"/>
</dbReference>
<dbReference type="SUPFAM" id="SSF56349">
    <property type="entry name" value="DNA breaking-rejoining enzymes"/>
    <property type="match status" value="1"/>
</dbReference>
<gene>
    <name evidence="7" type="ORF">DN757_02155</name>
</gene>
<sequence>MISETNSKVVELHSRKVFEDIMTFIGKFESKHTQRNYERSIRNFYLWLDPVHKDIEYLNEDDLKVRNADILRYQKYLKDHEADYTNITINSHIAPIQSLYEYLEINEYPINSKIVKISMLSDDSEITGPLYLDEAEEMAKLSLQDRKLGQEKYCLIRSAYTTSFRKSSLLSLEWTDIKKNPLADNYLVTTIGKGNKRHTVPISTDLYSELLKIKEQPYYRKFNDNKIFHLSPNTIQILMNNLKKKMGILPERNVKFHSLRNVAASFGTIEEAKKHLNHSNISTTERYRKHTAEDYSNSISLRIEDKIDDSILEHLSKEELVQIIIQQNHGVLSQIKRDAQDMLNNKEGMVVIM</sequence>
<feature type="domain" description="Core-binding (CB)" evidence="6">
    <location>
        <begin position="19"/>
        <end position="104"/>
    </location>
</feature>
<feature type="domain" description="Tyr recombinase" evidence="5">
    <location>
        <begin position="125"/>
        <end position="300"/>
    </location>
</feature>
<accession>A0A2W6NNS7</accession>
<dbReference type="InterPro" id="IPR002104">
    <property type="entry name" value="Integrase_catalytic"/>
</dbReference>
<evidence type="ECO:0008006" key="9">
    <source>
        <dbReference type="Google" id="ProtNLM"/>
    </source>
</evidence>
<evidence type="ECO:0000259" key="6">
    <source>
        <dbReference type="PROSITE" id="PS51900"/>
    </source>
</evidence>
<dbReference type="Pfam" id="PF00589">
    <property type="entry name" value="Phage_integrase"/>
    <property type="match status" value="1"/>
</dbReference>
<dbReference type="AlphaFoldDB" id="A0A2W6NNS7"/>
<evidence type="ECO:0000313" key="7">
    <source>
        <dbReference type="EMBL" id="PZT57481.1"/>
    </source>
</evidence>
<evidence type="ECO:0000256" key="2">
    <source>
        <dbReference type="ARBA" id="ARBA00023125"/>
    </source>
</evidence>
<dbReference type="GO" id="GO:0003677">
    <property type="term" value="F:DNA binding"/>
    <property type="evidence" value="ECO:0007669"/>
    <property type="project" value="UniProtKB-UniRule"/>
</dbReference>
<dbReference type="Proteomes" id="UP000249204">
    <property type="component" value="Unassembled WGS sequence"/>
</dbReference>
<dbReference type="Gene3D" id="1.10.443.10">
    <property type="entry name" value="Intergrase catalytic core"/>
    <property type="match status" value="1"/>
</dbReference>